<sequence length="391" mass="45125">MKYFFTSINNAYIPKAITLAESLRRVYGKEAHVTCMLSDAKRDDVDYSAFDDVLTIDQLGLPVPSVEAWIFKHTVVELCTAVKPWAFKKIFERYGAENVLYMDPDTVAYSPLDEIYDALPQHPVILTPHVSNPAQDEDDLLDGEMLGCLRHGVFNLGFLALANHGEGVKFLDWWAARCLDWCYDESPKGLFTDQRWVDLAPCFFPTLLVLRHPGYNMATWNLYYRSLSKDADGNIMVNGNLPLRFFHFSGFDIGTHELMLRKHAADDALLHSMSDWYVSEQLRHGQERLGRRPGVYDFFADGQKIEREWRFTYRNEADLPKRFPTPYSDNAFQQWLHRNQETVAAQQPAAVEHPPTALGKIANRVKRNPRLMLWLNRNLSPELKAKIKRLL</sequence>
<keyword evidence="1" id="KW-0808">Transferase</keyword>
<dbReference type="InterPro" id="IPR029044">
    <property type="entry name" value="Nucleotide-diphossugar_trans"/>
</dbReference>
<protein>
    <submittedName>
        <fullName evidence="1">Glycosyl transferase</fullName>
    </submittedName>
</protein>
<organism evidence="1 2">
    <name type="scientific">Parapusillimonas granuli</name>
    <dbReference type="NCBI Taxonomy" id="380911"/>
    <lineage>
        <taxon>Bacteria</taxon>
        <taxon>Pseudomonadati</taxon>
        <taxon>Pseudomonadota</taxon>
        <taxon>Betaproteobacteria</taxon>
        <taxon>Burkholderiales</taxon>
        <taxon>Alcaligenaceae</taxon>
        <taxon>Parapusillimonas</taxon>
    </lineage>
</organism>
<gene>
    <name evidence="1" type="ORF">H0A72_00375</name>
</gene>
<dbReference type="SUPFAM" id="SSF53448">
    <property type="entry name" value="Nucleotide-diphospho-sugar transferases"/>
    <property type="match status" value="1"/>
</dbReference>
<dbReference type="Gene3D" id="3.90.550.10">
    <property type="entry name" value="Spore Coat Polysaccharide Biosynthesis Protein SpsA, Chain A"/>
    <property type="match status" value="1"/>
</dbReference>
<accession>A0A853G015</accession>
<evidence type="ECO:0000313" key="1">
    <source>
        <dbReference type="EMBL" id="NYT47756.1"/>
    </source>
</evidence>
<dbReference type="RefSeq" id="WP_180152785.1">
    <property type="nucleotide sequence ID" value="NZ_JACCEM010000001.1"/>
</dbReference>
<dbReference type="EMBL" id="JACCEM010000001">
    <property type="protein sequence ID" value="NYT47756.1"/>
    <property type="molecule type" value="Genomic_DNA"/>
</dbReference>
<dbReference type="Proteomes" id="UP000559809">
    <property type="component" value="Unassembled WGS sequence"/>
</dbReference>
<name>A0A853G015_9BURK</name>
<reference evidence="1 2" key="1">
    <citation type="submission" date="2020-07" db="EMBL/GenBank/DDBJ databases">
        <title>Taxonomic revisions and descriptions of new bacterial species based on genomic comparisons in the high-G+C-content subgroup of the family Alcaligenaceae.</title>
        <authorList>
            <person name="Szabo A."/>
            <person name="Felfoldi T."/>
        </authorList>
    </citation>
    <scope>NUCLEOTIDE SEQUENCE [LARGE SCALE GENOMIC DNA]</scope>
    <source>
        <strain evidence="1 2">LMG 24012</strain>
    </source>
</reference>
<keyword evidence="2" id="KW-1185">Reference proteome</keyword>
<evidence type="ECO:0000313" key="2">
    <source>
        <dbReference type="Proteomes" id="UP000559809"/>
    </source>
</evidence>
<dbReference type="AlphaFoldDB" id="A0A853G015"/>
<dbReference type="GO" id="GO:0016740">
    <property type="term" value="F:transferase activity"/>
    <property type="evidence" value="ECO:0007669"/>
    <property type="project" value="UniProtKB-KW"/>
</dbReference>
<proteinExistence type="predicted"/>
<comment type="caution">
    <text evidence="1">The sequence shown here is derived from an EMBL/GenBank/DDBJ whole genome shotgun (WGS) entry which is preliminary data.</text>
</comment>